<keyword evidence="3" id="KW-1185">Reference proteome</keyword>
<keyword evidence="1" id="KW-0812">Transmembrane</keyword>
<keyword evidence="1" id="KW-0472">Membrane</keyword>
<sequence length="227" mass="26164">MNRSLSIVKANSNILKFSFFVFILAVALQGVLDTVFNMSGINDTIGISVANVITVFLLVVPLILPLYFFRRLLSLGASRKDYMNGIIWTYVFYSIIFSLFNMIWYFFESNYLNASVREYFNIMAIFNWDRSGVVGMFLYQFFSYLLVISFINLLVTCYKHVLGIGLYIVLSIVIPVSMAIGTLREGVGIGLSYLLYNPSIVMQIVFSSIVTIILFYFSWWFIKRREV</sequence>
<organism evidence="2 3">
    <name type="scientific">Chengkuizengella marina</name>
    <dbReference type="NCBI Taxonomy" id="2507566"/>
    <lineage>
        <taxon>Bacteria</taxon>
        <taxon>Bacillati</taxon>
        <taxon>Bacillota</taxon>
        <taxon>Bacilli</taxon>
        <taxon>Bacillales</taxon>
        <taxon>Paenibacillaceae</taxon>
        <taxon>Chengkuizengella</taxon>
    </lineage>
</organism>
<dbReference type="AlphaFoldDB" id="A0A6N9Q5T0"/>
<dbReference type="EMBL" id="SIJB01000029">
    <property type="protein sequence ID" value="NBI30063.1"/>
    <property type="molecule type" value="Genomic_DNA"/>
</dbReference>
<keyword evidence="1" id="KW-1133">Transmembrane helix</keyword>
<feature type="transmembrane region" description="Helical" evidence="1">
    <location>
        <begin position="12"/>
        <end position="32"/>
    </location>
</feature>
<dbReference type="Proteomes" id="UP000448943">
    <property type="component" value="Unassembled WGS sequence"/>
</dbReference>
<feature type="transmembrane region" description="Helical" evidence="1">
    <location>
        <begin position="137"/>
        <end position="155"/>
    </location>
</feature>
<feature type="transmembrane region" description="Helical" evidence="1">
    <location>
        <begin position="90"/>
        <end position="107"/>
    </location>
</feature>
<reference evidence="2 3" key="1">
    <citation type="submission" date="2019-01" db="EMBL/GenBank/DDBJ databases">
        <title>Chengkuizengella sp. nov., isolated from deep-sea sediment of East Pacific Ocean.</title>
        <authorList>
            <person name="Yang J."/>
            <person name="Lai Q."/>
            <person name="Shao Z."/>
        </authorList>
    </citation>
    <scope>NUCLEOTIDE SEQUENCE [LARGE SCALE GENOMIC DNA]</scope>
    <source>
        <strain evidence="2 3">YPA3-1-1</strain>
    </source>
</reference>
<feature type="transmembrane region" description="Helical" evidence="1">
    <location>
        <begin position="44"/>
        <end position="69"/>
    </location>
</feature>
<protein>
    <recommendedName>
        <fullName evidence="4">ABC-2 family transporter protein</fullName>
    </recommendedName>
</protein>
<proteinExistence type="predicted"/>
<evidence type="ECO:0000313" key="2">
    <source>
        <dbReference type="EMBL" id="NBI30063.1"/>
    </source>
</evidence>
<dbReference type="RefSeq" id="WP_160646868.1">
    <property type="nucleotide sequence ID" value="NZ_SIJB01000029.1"/>
</dbReference>
<evidence type="ECO:0000256" key="1">
    <source>
        <dbReference type="SAM" id="Phobius"/>
    </source>
</evidence>
<comment type="caution">
    <text evidence="2">The sequence shown here is derived from an EMBL/GenBank/DDBJ whole genome shotgun (WGS) entry which is preliminary data.</text>
</comment>
<evidence type="ECO:0008006" key="4">
    <source>
        <dbReference type="Google" id="ProtNLM"/>
    </source>
</evidence>
<name>A0A6N9Q5T0_9BACL</name>
<accession>A0A6N9Q5T0</accession>
<feature type="transmembrane region" description="Helical" evidence="1">
    <location>
        <begin position="200"/>
        <end position="222"/>
    </location>
</feature>
<evidence type="ECO:0000313" key="3">
    <source>
        <dbReference type="Proteomes" id="UP000448943"/>
    </source>
</evidence>
<dbReference type="OrthoDB" id="2594164at2"/>
<feature type="transmembrane region" description="Helical" evidence="1">
    <location>
        <begin position="162"/>
        <end position="180"/>
    </location>
</feature>
<gene>
    <name evidence="2" type="ORF">ERL59_14020</name>
</gene>